<dbReference type="InterPro" id="IPR036388">
    <property type="entry name" value="WH-like_DNA-bd_sf"/>
</dbReference>
<keyword evidence="4" id="KW-1185">Reference proteome</keyword>
<dbReference type="Gene3D" id="1.10.10.10">
    <property type="entry name" value="Winged helix-like DNA-binding domain superfamily/Winged helix DNA-binding domain"/>
    <property type="match status" value="1"/>
</dbReference>
<dbReference type="Proteomes" id="UP001500782">
    <property type="component" value="Unassembled WGS sequence"/>
</dbReference>
<dbReference type="RefSeq" id="WP_343799738.1">
    <property type="nucleotide sequence ID" value="NZ_BAAADJ010000023.1"/>
</dbReference>
<dbReference type="InterPro" id="IPR036390">
    <property type="entry name" value="WH_DNA-bd_sf"/>
</dbReference>
<organism evidence="3 4">
    <name type="scientific">Bacillus carboniphilus</name>
    <dbReference type="NCBI Taxonomy" id="86663"/>
    <lineage>
        <taxon>Bacteria</taxon>
        <taxon>Bacillati</taxon>
        <taxon>Bacillota</taxon>
        <taxon>Bacilli</taxon>
        <taxon>Bacillales</taxon>
        <taxon>Bacillaceae</taxon>
        <taxon>Bacillus</taxon>
    </lineage>
</organism>
<dbReference type="InterPro" id="IPR004173">
    <property type="entry name" value="3H_domain"/>
</dbReference>
<protein>
    <submittedName>
        <fullName evidence="3">Transcription repressor NadR</fullName>
    </submittedName>
</protein>
<name>A0ABN0WDV5_9BACI</name>
<sequence>MSDKLLGEDRRNYILNLLKQSQEPLTGSELAKQANVSRQVIVGDITLLKAKNEPIMATSQGYVYMEKEPATKFERIIASYHPPERTEEELQLIVDYGVTVKDVTIEHPIYGDLKASVMVSNRREVGLFMEQIKKKKAALLSELTEGYHLHTISAQNEEQLDEVEEALKRAGFLVIPS</sequence>
<proteinExistence type="predicted"/>
<dbReference type="SUPFAM" id="SSF75500">
    <property type="entry name" value="Putative transcriptional regulator TM1602, C-terminal domain"/>
    <property type="match status" value="1"/>
</dbReference>
<reference evidence="3 4" key="1">
    <citation type="journal article" date="2019" name="Int. J. Syst. Evol. Microbiol.">
        <title>The Global Catalogue of Microorganisms (GCM) 10K type strain sequencing project: providing services to taxonomists for standard genome sequencing and annotation.</title>
        <authorList>
            <consortium name="The Broad Institute Genomics Platform"/>
            <consortium name="The Broad Institute Genome Sequencing Center for Infectious Disease"/>
            <person name="Wu L."/>
            <person name="Ma J."/>
        </authorList>
    </citation>
    <scope>NUCLEOTIDE SEQUENCE [LARGE SCALE GENOMIC DNA]</scope>
    <source>
        <strain evidence="3 4">JCM 9731</strain>
    </source>
</reference>
<comment type="caution">
    <text evidence="3">The sequence shown here is derived from an EMBL/GenBank/DDBJ whole genome shotgun (WGS) entry which is preliminary data.</text>
</comment>
<dbReference type="PANTHER" id="PTHR40068:SF1">
    <property type="entry name" value="TRANSCRIPTION REPRESSOR NIAR-RELATED"/>
    <property type="match status" value="1"/>
</dbReference>
<evidence type="ECO:0000313" key="4">
    <source>
        <dbReference type="Proteomes" id="UP001500782"/>
    </source>
</evidence>
<dbReference type="PIRSF" id="PIRSF037847">
    <property type="entry name" value="NiaR"/>
    <property type="match status" value="1"/>
</dbReference>
<dbReference type="Pfam" id="PF08279">
    <property type="entry name" value="HTH_11"/>
    <property type="match status" value="1"/>
</dbReference>
<evidence type="ECO:0000313" key="3">
    <source>
        <dbReference type="EMBL" id="GAA0334132.1"/>
    </source>
</evidence>
<evidence type="ECO:0000259" key="1">
    <source>
        <dbReference type="Pfam" id="PF02829"/>
    </source>
</evidence>
<dbReference type="InterPro" id="IPR013196">
    <property type="entry name" value="HTH_11"/>
</dbReference>
<accession>A0ABN0WDV5</accession>
<gene>
    <name evidence="3" type="ORF">GCM10008967_26130</name>
</gene>
<evidence type="ECO:0000259" key="2">
    <source>
        <dbReference type="Pfam" id="PF08279"/>
    </source>
</evidence>
<dbReference type="InterPro" id="IPR026043">
    <property type="entry name" value="NadR"/>
</dbReference>
<feature type="domain" description="Helix-turn-helix type 11" evidence="2">
    <location>
        <begin position="10"/>
        <end position="62"/>
    </location>
</feature>
<dbReference type="Pfam" id="PF02829">
    <property type="entry name" value="3H"/>
    <property type="match status" value="1"/>
</dbReference>
<dbReference type="InterPro" id="IPR035922">
    <property type="entry name" value="3H_dom_sf"/>
</dbReference>
<dbReference type="SUPFAM" id="SSF46785">
    <property type="entry name" value="Winged helix' DNA-binding domain"/>
    <property type="match status" value="1"/>
</dbReference>
<feature type="domain" description="3H" evidence="1">
    <location>
        <begin position="77"/>
        <end position="173"/>
    </location>
</feature>
<dbReference type="Gene3D" id="3.30.1340.20">
    <property type="entry name" value="3H domain"/>
    <property type="match status" value="1"/>
</dbReference>
<dbReference type="EMBL" id="BAAADJ010000023">
    <property type="protein sequence ID" value="GAA0334132.1"/>
    <property type="molecule type" value="Genomic_DNA"/>
</dbReference>
<dbReference type="PANTHER" id="PTHR40068">
    <property type="entry name" value="TRANSCRIPTION REPRESSOR NIAR-RELATED"/>
    <property type="match status" value="1"/>
</dbReference>